<reference evidence="5" key="1">
    <citation type="submission" date="2025-08" db="UniProtKB">
        <authorList>
            <consortium name="RefSeq"/>
        </authorList>
    </citation>
    <scope>IDENTIFICATION</scope>
</reference>
<feature type="chain" id="PRO_5042462672" evidence="3">
    <location>
        <begin position="24"/>
        <end position="255"/>
    </location>
</feature>
<gene>
    <name evidence="5" type="primary">LOC100905150</name>
</gene>
<name>A0AAJ6VZY2_9ACAR</name>
<dbReference type="Proteomes" id="UP000694867">
    <property type="component" value="Unplaced"/>
</dbReference>
<evidence type="ECO:0000313" key="4">
    <source>
        <dbReference type="Proteomes" id="UP000694867"/>
    </source>
</evidence>
<keyword evidence="2" id="KW-0812">Transmembrane</keyword>
<proteinExistence type="predicted"/>
<dbReference type="GeneID" id="100905150"/>
<feature type="transmembrane region" description="Helical" evidence="2">
    <location>
        <begin position="157"/>
        <end position="179"/>
    </location>
</feature>
<keyword evidence="2" id="KW-1133">Transmembrane helix</keyword>
<keyword evidence="2" id="KW-0472">Membrane</keyword>
<protein>
    <submittedName>
        <fullName evidence="5">Uncharacterized protein LOC100905150</fullName>
    </submittedName>
</protein>
<accession>A0AAJ6VZY2</accession>
<feature type="region of interest" description="Disordered" evidence="1">
    <location>
        <begin position="224"/>
        <end position="255"/>
    </location>
</feature>
<dbReference type="AlphaFoldDB" id="A0AAJ6VZY2"/>
<dbReference type="KEGG" id="goe:100905150"/>
<sequence length="255" mass="28306">MKSNRILVLLTVVTCSFPSDASSEATPTNTPLHGKIATSGSQLLTPDPFCPAGEEYGDLNQESSKLFSAFSSNSTLKCFNCKLSGDPTRAYCRNANVNTSASEPAWVCSADFSEQNVATHKFQLDCEFYRKSKTCYKLGTCKLSITEEAIANMSEELAFIIVGSLVGLVLLLLAVRYVTRKTQQSRTRRRGWPYNYPMRREASTDLYSRSFESARSPDAHRDFTFIISEPPPDNPPLHSASLPPRPKKQIIKTSL</sequence>
<evidence type="ECO:0000256" key="1">
    <source>
        <dbReference type="SAM" id="MobiDB-lite"/>
    </source>
</evidence>
<feature type="compositionally biased region" description="Basic residues" evidence="1">
    <location>
        <begin position="245"/>
        <end position="255"/>
    </location>
</feature>
<evidence type="ECO:0000313" key="5">
    <source>
        <dbReference type="RefSeq" id="XP_003746706.1"/>
    </source>
</evidence>
<evidence type="ECO:0000256" key="3">
    <source>
        <dbReference type="SAM" id="SignalP"/>
    </source>
</evidence>
<organism evidence="4 5">
    <name type="scientific">Galendromus occidentalis</name>
    <name type="common">western predatory mite</name>
    <dbReference type="NCBI Taxonomy" id="34638"/>
    <lineage>
        <taxon>Eukaryota</taxon>
        <taxon>Metazoa</taxon>
        <taxon>Ecdysozoa</taxon>
        <taxon>Arthropoda</taxon>
        <taxon>Chelicerata</taxon>
        <taxon>Arachnida</taxon>
        <taxon>Acari</taxon>
        <taxon>Parasitiformes</taxon>
        <taxon>Mesostigmata</taxon>
        <taxon>Gamasina</taxon>
        <taxon>Phytoseioidea</taxon>
        <taxon>Phytoseiidae</taxon>
        <taxon>Typhlodrominae</taxon>
        <taxon>Galendromus</taxon>
    </lineage>
</organism>
<dbReference type="RefSeq" id="XP_003746706.1">
    <property type="nucleotide sequence ID" value="XM_003746658.2"/>
</dbReference>
<evidence type="ECO:0000256" key="2">
    <source>
        <dbReference type="SAM" id="Phobius"/>
    </source>
</evidence>
<keyword evidence="3" id="KW-0732">Signal</keyword>
<keyword evidence="4" id="KW-1185">Reference proteome</keyword>
<feature type="signal peptide" evidence="3">
    <location>
        <begin position="1"/>
        <end position="23"/>
    </location>
</feature>